<feature type="chain" id="PRO_5047357270" description="DUF459 domain-containing protein" evidence="2">
    <location>
        <begin position="38"/>
        <end position="384"/>
    </location>
</feature>
<feature type="compositionally biased region" description="Low complexity" evidence="1">
    <location>
        <begin position="313"/>
        <end position="328"/>
    </location>
</feature>
<dbReference type="Proteomes" id="UP001424441">
    <property type="component" value="Unassembled WGS sequence"/>
</dbReference>
<feature type="region of interest" description="Disordered" evidence="1">
    <location>
        <begin position="306"/>
        <end position="331"/>
    </location>
</feature>
<dbReference type="SUPFAM" id="SSF52266">
    <property type="entry name" value="SGNH hydrolase"/>
    <property type="match status" value="1"/>
</dbReference>
<sequence length="384" mass="41794">MFRLLKTARYKATLTSILSAGLMVFPLLLPQSTPAHSQTLFDMLFGEKKAAPPAPPAQKKPAPQRQVRPKKPAPPAPRKPSAAQIPIPIPAPKQLVQKLDDANNVLVLGDFSSSGLADGLMEAFSDNPSVQISDLSNGSSGFVRQDYYNWNQSISTLLEQEKPAAVVMMIGANDRQVMDSNGKIRLFASDEWKADYKSRIENFTKTVQAAGYPLIWVGQPPYAARAMSKDMLALNEIYRQTAEKAGASFVDIWDGFANEDGDVVITGLDINGQEAQLRSPDGIGLTTAGKRKLAFYVEKPLRKILSDSEQQDEPAATSSSEAVSTAPSRIDRVPAVSLRDYGADHSGILLGSAPAPAQPNAHKHDNPYSPYPERADYFRSITNK</sequence>
<evidence type="ECO:0000256" key="2">
    <source>
        <dbReference type="SAM" id="SignalP"/>
    </source>
</evidence>
<evidence type="ECO:0000313" key="3">
    <source>
        <dbReference type="EMBL" id="GAA0603785.1"/>
    </source>
</evidence>
<evidence type="ECO:0000313" key="4">
    <source>
        <dbReference type="Proteomes" id="UP001424441"/>
    </source>
</evidence>
<reference evidence="4" key="1">
    <citation type="journal article" date="2019" name="Int. J. Syst. Evol. Microbiol.">
        <title>The Global Catalogue of Microorganisms (GCM) 10K type strain sequencing project: providing services to taxonomists for standard genome sequencing and annotation.</title>
        <authorList>
            <consortium name="The Broad Institute Genomics Platform"/>
            <consortium name="The Broad Institute Genome Sequencing Center for Infectious Disease"/>
            <person name="Wu L."/>
            <person name="Ma J."/>
        </authorList>
    </citation>
    <scope>NUCLEOTIDE SEQUENCE [LARGE SCALE GENOMIC DNA]</scope>
    <source>
        <strain evidence="4">JCM 15115</strain>
    </source>
</reference>
<dbReference type="InterPro" id="IPR036514">
    <property type="entry name" value="SGNH_hydro_sf"/>
</dbReference>
<comment type="caution">
    <text evidence="3">The sequence shown here is derived from an EMBL/GenBank/DDBJ whole genome shotgun (WGS) entry which is preliminary data.</text>
</comment>
<proteinExistence type="predicted"/>
<feature type="signal peptide" evidence="2">
    <location>
        <begin position="1"/>
        <end position="37"/>
    </location>
</feature>
<evidence type="ECO:0000256" key="1">
    <source>
        <dbReference type="SAM" id="MobiDB-lite"/>
    </source>
</evidence>
<protein>
    <recommendedName>
        <fullName evidence="5">DUF459 domain-containing protein</fullName>
    </recommendedName>
</protein>
<keyword evidence="2" id="KW-0732">Signal</keyword>
<gene>
    <name evidence="3" type="ORF">GCM10008943_19070</name>
</gene>
<dbReference type="Pfam" id="PF04311">
    <property type="entry name" value="DUF459"/>
    <property type="match status" value="1"/>
</dbReference>
<feature type="region of interest" description="Disordered" evidence="1">
    <location>
        <begin position="48"/>
        <end position="86"/>
    </location>
</feature>
<dbReference type="InterPro" id="IPR007407">
    <property type="entry name" value="DUF459"/>
</dbReference>
<dbReference type="CDD" id="cd01829">
    <property type="entry name" value="SGNH_hydrolase_peri2"/>
    <property type="match status" value="1"/>
</dbReference>
<dbReference type="EMBL" id="BAAADE010000003">
    <property type="protein sequence ID" value="GAA0603785.1"/>
    <property type="molecule type" value="Genomic_DNA"/>
</dbReference>
<name>A0ABN1G467_9HYPH</name>
<dbReference type="Gene3D" id="3.40.50.1110">
    <property type="entry name" value="SGNH hydrolase"/>
    <property type="match status" value="1"/>
</dbReference>
<feature type="region of interest" description="Disordered" evidence="1">
    <location>
        <begin position="347"/>
        <end position="384"/>
    </location>
</feature>
<keyword evidence="4" id="KW-1185">Reference proteome</keyword>
<evidence type="ECO:0008006" key="5">
    <source>
        <dbReference type="Google" id="ProtNLM"/>
    </source>
</evidence>
<organism evidence="3 4">
    <name type="scientific">Paenochrobactrum glaciei</name>
    <dbReference type="NCBI Taxonomy" id="486407"/>
    <lineage>
        <taxon>Bacteria</taxon>
        <taxon>Pseudomonadati</taxon>
        <taxon>Pseudomonadota</taxon>
        <taxon>Alphaproteobacteria</taxon>
        <taxon>Hyphomicrobiales</taxon>
        <taxon>Brucellaceae</taxon>
        <taxon>Paenochrobactrum</taxon>
    </lineage>
</organism>
<accession>A0ABN1G467</accession>